<dbReference type="InterPro" id="IPR008271">
    <property type="entry name" value="Ser/Thr_kinase_AS"/>
</dbReference>
<evidence type="ECO:0000256" key="5">
    <source>
        <dbReference type="ARBA" id="ARBA00022777"/>
    </source>
</evidence>
<evidence type="ECO:0000259" key="10">
    <source>
        <dbReference type="PROSITE" id="PS50011"/>
    </source>
</evidence>
<dbReference type="InterPro" id="IPR011009">
    <property type="entry name" value="Kinase-like_dom_sf"/>
</dbReference>
<evidence type="ECO:0000256" key="4">
    <source>
        <dbReference type="ARBA" id="ARBA00022741"/>
    </source>
</evidence>
<feature type="domain" description="Protein kinase" evidence="10">
    <location>
        <begin position="610"/>
        <end position="889"/>
    </location>
</feature>
<organism evidence="11 12">
    <name type="scientific">Steroidobacter agaridevorans</name>
    <dbReference type="NCBI Taxonomy" id="2695856"/>
    <lineage>
        <taxon>Bacteria</taxon>
        <taxon>Pseudomonadati</taxon>
        <taxon>Pseudomonadota</taxon>
        <taxon>Gammaproteobacteria</taxon>
        <taxon>Steroidobacterales</taxon>
        <taxon>Steroidobacteraceae</taxon>
        <taxon>Steroidobacter</taxon>
    </lineage>
</organism>
<dbReference type="AlphaFoldDB" id="A0A829YP93"/>
<keyword evidence="2" id="KW-0723">Serine/threonine-protein kinase</keyword>
<keyword evidence="6 7" id="KW-0067">ATP-binding</keyword>
<dbReference type="Gene3D" id="1.25.40.10">
    <property type="entry name" value="Tetratricopeptide repeat domain"/>
    <property type="match status" value="1"/>
</dbReference>
<evidence type="ECO:0000256" key="6">
    <source>
        <dbReference type="ARBA" id="ARBA00022840"/>
    </source>
</evidence>
<sequence>MAAKLARFSWLPGGLAAALVVAVGHWVYSPASLPLELDVYDGMMTSVEAKPSREVAIVAIDDASLAQLGEWPWPRDVHASLIDKLKAEGARVVAFTVPFDTAGRTSEREKVRAALALLESSNLGNSEQARQLRKLLGESAAGRDPNAHLARSMASHGNVILPMHIRLNEAATGSDEIPARFSPASDPSVLNSAARADVTMVPAPVFLAEASGIGHTYLPADADGVVRTSLAAVRVGASLVPSLSAVITGRALGVSPNELIFHSNNVLTMGTRRTPLDSTQHSRPRYFPPSGVQAFQQYPYWQVLSGGVPKGQLRDKVVLIGLMNNDSADDSVATPVSKSTPPVVAIASAVSSSLAAQTYSRPAYAPVIEWGVVVLVLLFSAFMLPAAGAAIGGMTTLLFMVLLVGSEVVLLRSSRVWLHLMLPCLALAAGYGLYLVGELIRRANIRAGDGARDPGANLRSLGQTFHKQGQLDLAFETYQRCALDAPTMELLYNLGMDFERRAQLAKASAVYTYIATRDPNYRELKVRRARVREEPLTREPATRASMARESRESMAHETATPVPPVKREPPRPIRPRQPAIDLKDHEETVPDLLDIPAAGRPSSKRTLGRYEIERELGKGAMGIVYLGRDPKINRVVAIKAIPLAEEFEEDDLAEARARFFREAEMAGRLNHPAIVTVYDAGEDNGLAYIAMEYLRGHHLSTHTDVKQLLPPKTVMLLVARVAEALHYAHRQNVVHRDIKPANIMFNPETDELKITDFGIARLTDTSRTKTGIVLGTPSFMSPEQLEGRTLDGRSDQFALGVSLYQLLCGQLPFRADSMPRLMQKIATEPHTPIRTIRPDLPPEVEAIIDRALSKSADDRYVTCAELAMALRAVAGPPEKSAARAEHEWLLP</sequence>
<dbReference type="Pfam" id="PF05226">
    <property type="entry name" value="CHASE2"/>
    <property type="match status" value="1"/>
</dbReference>
<dbReference type="FunFam" id="1.10.510.10:FF:000021">
    <property type="entry name" value="Serine/threonine protein kinase"/>
    <property type="match status" value="1"/>
</dbReference>
<dbReference type="GO" id="GO:0005524">
    <property type="term" value="F:ATP binding"/>
    <property type="evidence" value="ECO:0007669"/>
    <property type="project" value="UniProtKB-UniRule"/>
</dbReference>
<accession>A0A829YP93</accession>
<gene>
    <name evidence="11" type="ORF">GCM10011487_64680</name>
</gene>
<feature type="compositionally biased region" description="Basic and acidic residues" evidence="8">
    <location>
        <begin position="532"/>
        <end position="555"/>
    </location>
</feature>
<evidence type="ECO:0000256" key="3">
    <source>
        <dbReference type="ARBA" id="ARBA00022679"/>
    </source>
</evidence>
<dbReference type="CDD" id="cd14014">
    <property type="entry name" value="STKc_PknB_like"/>
    <property type="match status" value="1"/>
</dbReference>
<evidence type="ECO:0000313" key="11">
    <source>
        <dbReference type="EMBL" id="GFE84468.1"/>
    </source>
</evidence>
<evidence type="ECO:0000256" key="7">
    <source>
        <dbReference type="PROSITE-ProRule" id="PRU10141"/>
    </source>
</evidence>
<keyword evidence="9" id="KW-0472">Membrane</keyword>
<evidence type="ECO:0000256" key="2">
    <source>
        <dbReference type="ARBA" id="ARBA00022527"/>
    </source>
</evidence>
<evidence type="ECO:0000256" key="1">
    <source>
        <dbReference type="ARBA" id="ARBA00012513"/>
    </source>
</evidence>
<protein>
    <recommendedName>
        <fullName evidence="1">non-specific serine/threonine protein kinase</fullName>
        <ecNumber evidence="1">2.7.11.1</ecNumber>
    </recommendedName>
</protein>
<dbReference type="InterPro" id="IPR000719">
    <property type="entry name" value="Prot_kinase_dom"/>
</dbReference>
<dbReference type="PROSITE" id="PS50011">
    <property type="entry name" value="PROTEIN_KINASE_DOM"/>
    <property type="match status" value="1"/>
</dbReference>
<dbReference type="PROSITE" id="PS00107">
    <property type="entry name" value="PROTEIN_KINASE_ATP"/>
    <property type="match status" value="1"/>
</dbReference>
<keyword evidence="4 7" id="KW-0547">Nucleotide-binding</keyword>
<dbReference type="InterPro" id="IPR017441">
    <property type="entry name" value="Protein_kinase_ATP_BS"/>
</dbReference>
<name>A0A829YP93_9GAMM</name>
<evidence type="ECO:0000256" key="9">
    <source>
        <dbReference type="SAM" id="Phobius"/>
    </source>
</evidence>
<evidence type="ECO:0000313" key="12">
    <source>
        <dbReference type="Proteomes" id="UP000445000"/>
    </source>
</evidence>
<dbReference type="SUPFAM" id="SSF56112">
    <property type="entry name" value="Protein kinase-like (PK-like)"/>
    <property type="match status" value="1"/>
</dbReference>
<dbReference type="PANTHER" id="PTHR43289:SF6">
    <property type="entry name" value="SERINE_THREONINE-PROTEIN KINASE NEKL-3"/>
    <property type="match status" value="1"/>
</dbReference>
<proteinExistence type="predicted"/>
<dbReference type="EMBL" id="BLJN01000009">
    <property type="protein sequence ID" value="GFE84468.1"/>
    <property type="molecule type" value="Genomic_DNA"/>
</dbReference>
<dbReference type="SMART" id="SM00220">
    <property type="entry name" value="S_TKc"/>
    <property type="match status" value="1"/>
</dbReference>
<dbReference type="EC" id="2.7.11.1" evidence="1"/>
<feature type="region of interest" description="Disordered" evidence="8">
    <location>
        <begin position="532"/>
        <end position="600"/>
    </location>
</feature>
<dbReference type="Proteomes" id="UP000445000">
    <property type="component" value="Unassembled WGS sequence"/>
</dbReference>
<keyword evidence="12" id="KW-1185">Reference proteome</keyword>
<dbReference type="RefSeq" id="WP_161816070.1">
    <property type="nucleotide sequence ID" value="NZ_BLJN01000009.1"/>
</dbReference>
<comment type="caution">
    <text evidence="11">The sequence shown here is derived from an EMBL/GenBank/DDBJ whole genome shotgun (WGS) entry which is preliminary data.</text>
</comment>
<keyword evidence="3" id="KW-0808">Transferase</keyword>
<keyword evidence="5" id="KW-0418">Kinase</keyword>
<dbReference type="Pfam" id="PF00069">
    <property type="entry name" value="Pkinase"/>
    <property type="match status" value="1"/>
</dbReference>
<feature type="binding site" evidence="7">
    <location>
        <position position="639"/>
    </location>
    <ligand>
        <name>ATP</name>
        <dbReference type="ChEBI" id="CHEBI:30616"/>
    </ligand>
</feature>
<dbReference type="SUPFAM" id="SSF48452">
    <property type="entry name" value="TPR-like"/>
    <property type="match status" value="1"/>
</dbReference>
<dbReference type="PROSITE" id="PS00108">
    <property type="entry name" value="PROTEIN_KINASE_ST"/>
    <property type="match status" value="1"/>
</dbReference>
<dbReference type="Gene3D" id="3.30.200.20">
    <property type="entry name" value="Phosphorylase Kinase, domain 1"/>
    <property type="match status" value="1"/>
</dbReference>
<dbReference type="GO" id="GO:0004674">
    <property type="term" value="F:protein serine/threonine kinase activity"/>
    <property type="evidence" value="ECO:0007669"/>
    <property type="project" value="UniProtKB-KW"/>
</dbReference>
<dbReference type="SMART" id="SM01080">
    <property type="entry name" value="CHASE2"/>
    <property type="match status" value="1"/>
</dbReference>
<dbReference type="PANTHER" id="PTHR43289">
    <property type="entry name" value="MITOGEN-ACTIVATED PROTEIN KINASE KINASE KINASE 20-RELATED"/>
    <property type="match status" value="1"/>
</dbReference>
<keyword evidence="9" id="KW-1133">Transmembrane helix</keyword>
<dbReference type="Gene3D" id="1.10.510.10">
    <property type="entry name" value="Transferase(Phosphotransferase) domain 1"/>
    <property type="match status" value="1"/>
</dbReference>
<evidence type="ECO:0000256" key="8">
    <source>
        <dbReference type="SAM" id="MobiDB-lite"/>
    </source>
</evidence>
<reference evidence="12" key="1">
    <citation type="submission" date="2020-01" db="EMBL/GenBank/DDBJ databases">
        <title>'Steroidobacter agaridevorans' sp. nov., agar-degrading bacteria isolated from rhizosphere soils.</title>
        <authorList>
            <person name="Ikenaga M."/>
            <person name="Kataoka M."/>
            <person name="Murouchi A."/>
            <person name="Katsuragi S."/>
            <person name="Sakai M."/>
        </authorList>
    </citation>
    <scope>NUCLEOTIDE SEQUENCE [LARGE SCALE GENOMIC DNA]</scope>
    <source>
        <strain evidence="12">YU21-B</strain>
    </source>
</reference>
<feature type="transmembrane region" description="Helical" evidence="9">
    <location>
        <begin position="391"/>
        <end position="410"/>
    </location>
</feature>
<dbReference type="InterPro" id="IPR007890">
    <property type="entry name" value="CHASE2"/>
</dbReference>
<dbReference type="InterPro" id="IPR011990">
    <property type="entry name" value="TPR-like_helical_dom_sf"/>
</dbReference>
<keyword evidence="9" id="KW-0812">Transmembrane</keyword>
<feature type="transmembrane region" description="Helical" evidence="9">
    <location>
        <begin position="416"/>
        <end position="436"/>
    </location>
</feature>